<feature type="region of interest" description="Disordered" evidence="4">
    <location>
        <begin position="195"/>
        <end position="215"/>
    </location>
</feature>
<protein>
    <recommendedName>
        <fullName evidence="7">SART-1 protein</fullName>
    </recommendedName>
</protein>
<feature type="region of interest" description="Disordered" evidence="4">
    <location>
        <begin position="229"/>
        <end position="264"/>
    </location>
</feature>
<comment type="caution">
    <text evidence="5">The sequence shown here is derived from an EMBL/GenBank/DDBJ whole genome shotgun (WGS) entry which is preliminary data.</text>
</comment>
<comment type="similarity">
    <text evidence="2">Belongs to the SNU66/SART1 family.</text>
</comment>
<feature type="compositionally biased region" description="Pro residues" evidence="4">
    <location>
        <begin position="92"/>
        <end position="105"/>
    </location>
</feature>
<feature type="compositionally biased region" description="Low complexity" evidence="4">
    <location>
        <begin position="245"/>
        <end position="258"/>
    </location>
</feature>
<evidence type="ECO:0000313" key="6">
    <source>
        <dbReference type="Proteomes" id="UP001212841"/>
    </source>
</evidence>
<dbReference type="Pfam" id="PF03343">
    <property type="entry name" value="SART-1"/>
    <property type="match status" value="1"/>
</dbReference>
<feature type="compositionally biased region" description="Basic and acidic residues" evidence="4">
    <location>
        <begin position="114"/>
        <end position="133"/>
    </location>
</feature>
<feature type="compositionally biased region" description="Acidic residues" evidence="4">
    <location>
        <begin position="161"/>
        <end position="178"/>
    </location>
</feature>
<feature type="region of interest" description="Disordered" evidence="4">
    <location>
        <begin position="83"/>
        <end position="180"/>
    </location>
</feature>
<dbReference type="GO" id="GO:0000481">
    <property type="term" value="P:maturation of 5S rRNA"/>
    <property type="evidence" value="ECO:0007669"/>
    <property type="project" value="TreeGrafter"/>
</dbReference>
<keyword evidence="3" id="KW-0539">Nucleus</keyword>
<gene>
    <name evidence="5" type="ORF">HK097_006259</name>
</gene>
<evidence type="ECO:0000256" key="1">
    <source>
        <dbReference type="ARBA" id="ARBA00004123"/>
    </source>
</evidence>
<name>A0AAD5S0R3_9FUNG</name>
<dbReference type="Proteomes" id="UP001212841">
    <property type="component" value="Unassembled WGS sequence"/>
</dbReference>
<dbReference type="EMBL" id="JADGJD010002936">
    <property type="protein sequence ID" value="KAJ3027000.1"/>
    <property type="molecule type" value="Genomic_DNA"/>
</dbReference>
<evidence type="ECO:0000256" key="4">
    <source>
        <dbReference type="SAM" id="MobiDB-lite"/>
    </source>
</evidence>
<reference evidence="5" key="1">
    <citation type="submission" date="2020-05" db="EMBL/GenBank/DDBJ databases">
        <title>Phylogenomic resolution of chytrid fungi.</title>
        <authorList>
            <person name="Stajich J.E."/>
            <person name="Amses K."/>
            <person name="Simmons R."/>
            <person name="Seto K."/>
            <person name="Myers J."/>
            <person name="Bonds A."/>
            <person name="Quandt C.A."/>
            <person name="Barry K."/>
            <person name="Liu P."/>
            <person name="Grigoriev I."/>
            <person name="Longcore J.E."/>
            <person name="James T.Y."/>
        </authorList>
    </citation>
    <scope>NUCLEOTIDE SEQUENCE</scope>
    <source>
        <strain evidence="5">JEL0318</strain>
    </source>
</reference>
<evidence type="ECO:0000256" key="2">
    <source>
        <dbReference type="ARBA" id="ARBA00006076"/>
    </source>
</evidence>
<evidence type="ECO:0000256" key="3">
    <source>
        <dbReference type="ARBA" id="ARBA00023242"/>
    </source>
</evidence>
<organism evidence="5 6">
    <name type="scientific">Rhizophlyctis rosea</name>
    <dbReference type="NCBI Taxonomy" id="64517"/>
    <lineage>
        <taxon>Eukaryota</taxon>
        <taxon>Fungi</taxon>
        <taxon>Fungi incertae sedis</taxon>
        <taxon>Chytridiomycota</taxon>
        <taxon>Chytridiomycota incertae sedis</taxon>
        <taxon>Chytridiomycetes</taxon>
        <taxon>Rhizophlyctidales</taxon>
        <taxon>Rhizophlyctidaceae</taxon>
        <taxon>Rhizophlyctis</taxon>
    </lineage>
</organism>
<feature type="non-terminal residue" evidence="5">
    <location>
        <position position="1"/>
    </location>
</feature>
<accession>A0AAD5S0R3</accession>
<proteinExistence type="inferred from homology"/>
<comment type="subcellular location">
    <subcellularLocation>
        <location evidence="1">Nucleus</location>
    </subcellularLocation>
</comment>
<dbReference type="PANTHER" id="PTHR14152">
    <property type="entry name" value="SQUAMOUS CELL CARCINOMA ANTIGEN RECOGNISED BY CYTOTOXIC T LYMPHOCYTES"/>
    <property type="match status" value="1"/>
</dbReference>
<sequence length="421" mass="47504">MEERKVDFKFSNRGRDVGEVNFVDDEELQSALARARRLTVRKQIRNDVEEIARAAREIKDEDEAKPEEGVVVLSATSEFVQNLSTAPVFKQPEPPKAPARPVPPPPDDEEESKGDEAKPMEVDEEVERGRWVGDVDEEMEERGAGSGSGEGRKNVKIVEGVEGEGDEDQEAAPIEEEPLVSGGLGATLRLLTQKGFVEKITPEQKEKDRKQKERAAWLAEQKRLDALRELEAQREKERKRALAHSSNNQSKGSSQSRSALDREREWEREAELARLERQRAKEEEERFKHYIPEVNLVYHDEFGRELNQKEAFRQLSHKFHGKHSGKMKTEKRIRRIEEEGAVMGMASWDTPLGTVGALQERTREEGKAHVVLSVGNRGVLPPTVPIPAAKPSTSAPKVAKTTATVTVMDTTRNVNVFNREK</sequence>
<dbReference type="GO" id="GO:0045292">
    <property type="term" value="P:mRNA cis splicing, via spliceosome"/>
    <property type="evidence" value="ECO:0007669"/>
    <property type="project" value="TreeGrafter"/>
</dbReference>
<dbReference type="GO" id="GO:0046540">
    <property type="term" value="C:U4/U6 x U5 tri-snRNP complex"/>
    <property type="evidence" value="ECO:0007669"/>
    <property type="project" value="TreeGrafter"/>
</dbReference>
<dbReference type="InterPro" id="IPR005011">
    <property type="entry name" value="SNU66/SART1"/>
</dbReference>
<dbReference type="PANTHER" id="PTHR14152:SF5">
    <property type="entry name" value="U4_U6.U5 TRI-SNRNP-ASSOCIATED PROTEIN 1"/>
    <property type="match status" value="1"/>
</dbReference>
<evidence type="ECO:0008006" key="7">
    <source>
        <dbReference type="Google" id="ProtNLM"/>
    </source>
</evidence>
<feature type="compositionally biased region" description="Basic and acidic residues" evidence="4">
    <location>
        <begin position="196"/>
        <end position="215"/>
    </location>
</feature>
<feature type="compositionally biased region" description="Basic and acidic residues" evidence="4">
    <location>
        <begin position="229"/>
        <end position="240"/>
    </location>
</feature>
<evidence type="ECO:0000313" key="5">
    <source>
        <dbReference type="EMBL" id="KAJ3027000.1"/>
    </source>
</evidence>
<dbReference type="AlphaFoldDB" id="A0AAD5S0R3"/>
<keyword evidence="6" id="KW-1185">Reference proteome</keyword>